<dbReference type="GO" id="GO:0008270">
    <property type="term" value="F:zinc ion binding"/>
    <property type="evidence" value="ECO:0007669"/>
    <property type="project" value="UniProtKB-KW"/>
</dbReference>
<proteinExistence type="predicted"/>
<dbReference type="Pfam" id="PF20173">
    <property type="entry name" value="ZnF_RZ-type"/>
    <property type="match status" value="1"/>
</dbReference>
<keyword evidence="5" id="KW-0862">Zinc</keyword>
<dbReference type="GO" id="GO:0005737">
    <property type="term" value="C:cytoplasm"/>
    <property type="evidence" value="ECO:0007669"/>
    <property type="project" value="UniProtKB-SubCell"/>
</dbReference>
<sequence length="553" mass="62108">MLCGEDCSIQVCPRCASPELREKDVDMIIGRTLGEIAENEETLDELLITLPKCGHVFTVETLDGICGMGDYYTQSETDGTWRDLKSPVTQTTTGERKKPPVCPTCRAAITSPRYGRVYKSADLEILERNVISRMSGQLEAISSMMGKISKTSIESALTTKATTIVLETISAAGSVRKTCAAARKSLLGDKQERPLSVDALNPQNGGLFIISPPVAATWNKAVKPLVSLYERAMKVAGMRSAHVKAWEAAWSCLVEHEMERALEDPARAPRNPNQYAMQMARMKVGQPQPRADKRFLVEAFWTTIQVRLILSDLAYTWLKAVNDKSNSTPNQSQMWATFILFVLDGCQRDAHMALKIATASETRRQMTKTRLLVMRIELERFRFNFRMAEESCNLRIPEQRQSMADKAHEGADTVRRNIRLIVAEHRQILPNDSQNWIVDNFTETANLILQEWEKLENSVRSATFYEAVSLDEKMNIVKALNFGYGGHFYNCPNGHTFVITECGGAMQRARCPECNEVIGGDNHTLDSRNTRATDFEDLVRQAGAHQSPFNWGR</sequence>
<keyword evidence="4" id="KW-0863">Zinc-finger</keyword>
<evidence type="ECO:0000313" key="8">
    <source>
        <dbReference type="EMBL" id="KAG5648636.1"/>
    </source>
</evidence>
<protein>
    <recommendedName>
        <fullName evidence="7">RZ-type domain-containing protein</fullName>
    </recommendedName>
</protein>
<keyword evidence="9" id="KW-1185">Reference proteome</keyword>
<evidence type="ECO:0000259" key="7">
    <source>
        <dbReference type="PROSITE" id="PS51981"/>
    </source>
</evidence>
<reference evidence="8" key="2">
    <citation type="submission" date="2021-10" db="EMBL/GenBank/DDBJ databases">
        <title>Phylogenomics reveals ancestral predisposition of the termite-cultivated fungus Termitomyces towards a domesticated lifestyle.</title>
        <authorList>
            <person name="Auxier B."/>
            <person name="Grum-Grzhimaylo A."/>
            <person name="Cardenas M.E."/>
            <person name="Lodge J.D."/>
            <person name="Laessoe T."/>
            <person name="Pedersen O."/>
            <person name="Smith M.E."/>
            <person name="Kuyper T.W."/>
            <person name="Franco-Molano E.A."/>
            <person name="Baroni T.J."/>
            <person name="Aanen D.K."/>
        </authorList>
    </citation>
    <scope>NUCLEOTIDE SEQUENCE</scope>
    <source>
        <strain evidence="8">AP01</strain>
        <tissue evidence="8">Mycelium</tissue>
    </source>
</reference>
<evidence type="ECO:0000256" key="2">
    <source>
        <dbReference type="ARBA" id="ARBA00022490"/>
    </source>
</evidence>
<keyword evidence="2" id="KW-0963">Cytoplasm</keyword>
<evidence type="ECO:0000256" key="1">
    <source>
        <dbReference type="ARBA" id="ARBA00004496"/>
    </source>
</evidence>
<name>A0A9P7GES9_9AGAR</name>
<evidence type="ECO:0000256" key="4">
    <source>
        <dbReference type="ARBA" id="ARBA00022771"/>
    </source>
</evidence>
<accession>A0A9P7GES9</accession>
<dbReference type="GO" id="GO:0002376">
    <property type="term" value="P:immune system process"/>
    <property type="evidence" value="ECO:0007669"/>
    <property type="project" value="UniProtKB-KW"/>
</dbReference>
<dbReference type="Proteomes" id="UP000775547">
    <property type="component" value="Unassembled WGS sequence"/>
</dbReference>
<dbReference type="PROSITE" id="PS51981">
    <property type="entry name" value="ZF_RZ"/>
    <property type="match status" value="1"/>
</dbReference>
<dbReference type="OrthoDB" id="2423195at2759"/>
<keyword evidence="6" id="KW-0391">Immunity</keyword>
<feature type="domain" description="RZ-type" evidence="7">
    <location>
        <begin position="468"/>
        <end position="541"/>
    </location>
</feature>
<reference evidence="8" key="1">
    <citation type="submission" date="2020-07" db="EMBL/GenBank/DDBJ databases">
        <authorList>
            <person name="Nieuwenhuis M."/>
            <person name="Van De Peppel L.J.J."/>
        </authorList>
    </citation>
    <scope>NUCLEOTIDE SEQUENCE</scope>
    <source>
        <strain evidence="8">AP01</strain>
        <tissue evidence="8">Mycelium</tissue>
    </source>
</reference>
<gene>
    <name evidence="8" type="ORF">DXG03_003247</name>
</gene>
<evidence type="ECO:0000256" key="5">
    <source>
        <dbReference type="ARBA" id="ARBA00022833"/>
    </source>
</evidence>
<keyword evidence="3" id="KW-0479">Metal-binding</keyword>
<evidence type="ECO:0000256" key="3">
    <source>
        <dbReference type="ARBA" id="ARBA00022723"/>
    </source>
</evidence>
<evidence type="ECO:0000256" key="6">
    <source>
        <dbReference type="ARBA" id="ARBA00022859"/>
    </source>
</evidence>
<comment type="caution">
    <text evidence="8">The sequence shown here is derived from an EMBL/GenBank/DDBJ whole genome shotgun (WGS) entry which is preliminary data.</text>
</comment>
<comment type="subcellular location">
    <subcellularLocation>
        <location evidence="1">Cytoplasm</location>
    </subcellularLocation>
</comment>
<dbReference type="AlphaFoldDB" id="A0A9P7GES9"/>
<evidence type="ECO:0000313" key="9">
    <source>
        <dbReference type="Proteomes" id="UP000775547"/>
    </source>
</evidence>
<organism evidence="8 9">
    <name type="scientific">Asterophora parasitica</name>
    <dbReference type="NCBI Taxonomy" id="117018"/>
    <lineage>
        <taxon>Eukaryota</taxon>
        <taxon>Fungi</taxon>
        <taxon>Dikarya</taxon>
        <taxon>Basidiomycota</taxon>
        <taxon>Agaricomycotina</taxon>
        <taxon>Agaricomycetes</taxon>
        <taxon>Agaricomycetidae</taxon>
        <taxon>Agaricales</taxon>
        <taxon>Tricholomatineae</taxon>
        <taxon>Lyophyllaceae</taxon>
        <taxon>Asterophora</taxon>
    </lineage>
</organism>
<dbReference type="EMBL" id="JABCKV010000002">
    <property type="protein sequence ID" value="KAG5648636.1"/>
    <property type="molecule type" value="Genomic_DNA"/>
</dbReference>
<dbReference type="InterPro" id="IPR046439">
    <property type="entry name" value="ZF_RZ_dom"/>
</dbReference>